<keyword evidence="4" id="KW-1185">Reference proteome</keyword>
<gene>
    <name evidence="3" type="primary">stbD</name>
    <name evidence="3" type="ORF">K6K13_14200</name>
</gene>
<evidence type="ECO:0000313" key="3">
    <source>
        <dbReference type="EMBL" id="QZN94470.1"/>
    </source>
</evidence>
<dbReference type="InterPro" id="IPR008966">
    <property type="entry name" value="Adhesion_dom_sf"/>
</dbReference>
<evidence type="ECO:0000259" key="2">
    <source>
        <dbReference type="Pfam" id="PF00419"/>
    </source>
</evidence>
<evidence type="ECO:0000256" key="1">
    <source>
        <dbReference type="SAM" id="SignalP"/>
    </source>
</evidence>
<dbReference type="InterPro" id="IPR000259">
    <property type="entry name" value="Adhesion_dom_fimbrial"/>
</dbReference>
<proteinExistence type="predicted"/>
<dbReference type="InterPro" id="IPR036937">
    <property type="entry name" value="Adhesion_dom_fimbrial_sf"/>
</dbReference>
<dbReference type="Pfam" id="PF00419">
    <property type="entry name" value="Fimbrial"/>
    <property type="match status" value="1"/>
</dbReference>
<evidence type="ECO:0000313" key="4">
    <source>
        <dbReference type="Proteomes" id="UP000825886"/>
    </source>
</evidence>
<accession>A0ABX9AL81</accession>
<dbReference type="SUPFAM" id="SSF49401">
    <property type="entry name" value="Bacterial adhesins"/>
    <property type="match status" value="1"/>
</dbReference>
<feature type="chain" id="PRO_5045502492" evidence="1">
    <location>
        <begin position="22"/>
        <end position="442"/>
    </location>
</feature>
<feature type="signal peptide" evidence="1">
    <location>
        <begin position="1"/>
        <end position="21"/>
    </location>
</feature>
<dbReference type="RefSeq" id="WP_222157592.1">
    <property type="nucleotide sequence ID" value="NZ_CP081864.1"/>
</dbReference>
<dbReference type="Proteomes" id="UP000825886">
    <property type="component" value="Chromosome"/>
</dbReference>
<name>A0ABX9AL81_9ENTR</name>
<dbReference type="EMBL" id="CP081864">
    <property type="protein sequence ID" value="QZN94470.1"/>
    <property type="molecule type" value="Genomic_DNA"/>
</dbReference>
<dbReference type="InterPro" id="IPR011228">
    <property type="entry name" value="UCP029766"/>
</dbReference>
<keyword evidence="1" id="KW-0732">Signal</keyword>
<dbReference type="PIRSF" id="PIRSF029766">
    <property type="entry name" value="UCP029766"/>
    <property type="match status" value="1"/>
</dbReference>
<feature type="domain" description="Fimbrial-type adhesion" evidence="2">
    <location>
        <begin position="260"/>
        <end position="442"/>
    </location>
</feature>
<dbReference type="NCBIfam" id="NF011783">
    <property type="entry name" value="PRK15247.1"/>
    <property type="match status" value="1"/>
</dbReference>
<reference evidence="3 4" key="1">
    <citation type="submission" date="2021-08" db="EMBL/GenBank/DDBJ databases">
        <title>Culture and genomic analysis of Symbiopectobacterium purcellii sp. nov. gen. nov., isolated from the leafhopper Empoasca decipiens.</title>
        <authorList>
            <person name="Nadal-Jimenez P."/>
            <person name="Siozios S."/>
            <person name="Halliday N."/>
            <person name="Camara M."/>
            <person name="Hurst G.D.D."/>
        </authorList>
    </citation>
    <scope>NUCLEOTIDE SEQUENCE [LARGE SCALE GENOMIC DNA]</scope>
    <source>
        <strain evidence="3 4">SyEd1</strain>
    </source>
</reference>
<protein>
    <submittedName>
        <fullName evidence="3">Fimbrial usher protein StbD</fullName>
    </submittedName>
</protein>
<dbReference type="Gene3D" id="2.60.40.1090">
    <property type="entry name" value="Fimbrial-type adhesion domain"/>
    <property type="match status" value="1"/>
</dbReference>
<dbReference type="PROSITE" id="PS51257">
    <property type="entry name" value="PROKAR_LIPOPROTEIN"/>
    <property type="match status" value="1"/>
</dbReference>
<organism evidence="3 4">
    <name type="scientific">Symbiopectobacterium purcellii</name>
    <dbReference type="NCBI Taxonomy" id="2871826"/>
    <lineage>
        <taxon>Bacteria</taxon>
        <taxon>Pseudomonadati</taxon>
        <taxon>Pseudomonadota</taxon>
        <taxon>Gammaproteobacteria</taxon>
        <taxon>Enterobacterales</taxon>
        <taxon>Enterobacteriaceae</taxon>
    </lineage>
</organism>
<sequence>MTSRIILWLAVLLFGCQTAYSACVRVTSATTLSQAARNAGYTATAWNGACDTCNGRNIGMPGVISLSSGTFQPPGTLLASSSISFLSQGAQTAFTANQILFRCAVADASSLFEMYATNGDSGYAGMYAASEIDGAYYSYVRNVAVRLTHLKSGAYFSRYWQGRQLTPSDWFSDGTYIYIPASAFSDILMEVFRIDSTTWYGNAYNRYTYLYSQPHGYTAFKGPGLSANVTEGADSATKYEGWPYDWPGTWSLYATGVTFVRGASCRVDDFPNVVMLPLITANQLRQGGTSRAGFSVTIQCESGALSSTNVSTLTAANVSMGFLVNKPAAVAAAQSLGLVTSGGGLTWLLDNQYGTGAGEASGVGIRIFNSRGQAINLLPDLTSYGTGNPRGWYAFKELTTKVSTGSTEIYAGDFTASLEAINQQPITPGTVNAQLQIMVSFQ</sequence>